<evidence type="ECO:0000313" key="8">
    <source>
        <dbReference type="Proteomes" id="UP000308230"/>
    </source>
</evidence>
<gene>
    <name evidence="7" type="primary">shc</name>
    <name evidence="7" type="ORF">FCL54_01385</name>
</gene>
<evidence type="ECO:0000256" key="2">
    <source>
        <dbReference type="ARBA" id="ARBA00009755"/>
    </source>
</evidence>
<dbReference type="GO" id="GO:0005811">
    <property type="term" value="C:lipid droplet"/>
    <property type="evidence" value="ECO:0007669"/>
    <property type="project" value="InterPro"/>
</dbReference>
<feature type="domain" description="Squalene cyclase C-terminal" evidence="5">
    <location>
        <begin position="304"/>
        <end position="619"/>
    </location>
</feature>
<evidence type="ECO:0000313" key="7">
    <source>
        <dbReference type="EMBL" id="TLS38991.1"/>
    </source>
</evidence>
<evidence type="ECO:0000256" key="3">
    <source>
        <dbReference type="ARBA" id="ARBA00022737"/>
    </source>
</evidence>
<dbReference type="EC" id="5.4.99.17" evidence="7"/>
<evidence type="ECO:0000259" key="5">
    <source>
        <dbReference type="Pfam" id="PF13243"/>
    </source>
</evidence>
<keyword evidence="8" id="KW-1185">Reference proteome</keyword>
<organism evidence="7 8">
    <name type="scientific">Exobacillus caeni</name>
    <dbReference type="NCBI Taxonomy" id="2574798"/>
    <lineage>
        <taxon>Bacteria</taxon>
        <taxon>Bacillati</taxon>
        <taxon>Bacillota</taxon>
        <taxon>Bacilli</taxon>
        <taxon>Bacillales</taxon>
        <taxon>Guptibacillaceae</taxon>
        <taxon>Exobacillus</taxon>
    </lineage>
</organism>
<dbReference type="OrthoDB" id="9758578at2"/>
<dbReference type="UniPathway" id="UPA00337"/>
<protein>
    <submittedName>
        <fullName evidence="7">Squalene--hopene cyclase</fullName>
        <ecNumber evidence="7">5.4.99.17</ecNumber>
    </submittedName>
</protein>
<accession>A0A5R9F7I5</accession>
<comment type="pathway">
    <text evidence="1">Secondary metabolite biosynthesis; hopanoid biosynthesis.</text>
</comment>
<dbReference type="PANTHER" id="PTHR11764:SF20">
    <property type="entry name" value="LANOSTEROL SYNTHASE"/>
    <property type="match status" value="1"/>
</dbReference>
<sequence length="624" mass="70637">MDTNLILKRIDSLKEELLSLQKEDGTWRFCFVNSLITDAYMIIVLRTLEIQGTEEEQIIKSLVQRLLSQQSEDGAWRLYEDEREGNLDATIQAYNALLFSGYVNKNDENMKKAEKSIFRQGGLEKAHPITKAFLAANGQFNWPLNFHIPIGIMLLPRVLPINFFDFSSYGRIHFAPLLVLLDKRFSIQTKWTPDLSNLHRKSLHSIKEEELRALLPFAKEMNTLLNIPSDLYQAALKKAEEYMLKRIESDGTLYSYATATFLMVYALLALDYSKSSPVLLQAVNGLKDMICKTETSIHVQNSPSTIWDTSLISYALQEAGISCESTSIEKANDYLLMQQHYKYGDWAIKAPDVAPGGWGFSETNSIHPDVDDTAAALRAITCSTEKSRTYRKAWHRGFNWVLGTQNSDGGWAAFEKDTTNAFLSALPVRNAIDVLVEPSTADVTGRTLEFLGNKVGLRQDHPQVKRAIRWLLKNQEKSGSWYGKWSICYIYGTWAALTGLKAVNISSSNKAIQKARNWLVTIQHPDGGWGESCKSDEARQFVPLNFSTPSQTSWALDALIACDRQPSSEIDAGIQKLVKDEWEEDAEIYPTGAGLPGGFYIHYDSYKLIWPLLTLSHYMKKYKK</sequence>
<evidence type="ECO:0000256" key="4">
    <source>
        <dbReference type="ARBA" id="ARBA00023235"/>
    </source>
</evidence>
<evidence type="ECO:0000259" key="6">
    <source>
        <dbReference type="Pfam" id="PF13249"/>
    </source>
</evidence>
<dbReference type="PANTHER" id="PTHR11764">
    <property type="entry name" value="TERPENE CYCLASE/MUTASE FAMILY MEMBER"/>
    <property type="match status" value="1"/>
</dbReference>
<dbReference type="InterPro" id="IPR008930">
    <property type="entry name" value="Terpenoid_cyclase/PrenylTrfase"/>
</dbReference>
<feature type="domain" description="Squalene cyclase N-terminal" evidence="6">
    <location>
        <begin position="11"/>
        <end position="294"/>
    </location>
</feature>
<dbReference type="SFLD" id="SFLDG01016">
    <property type="entry name" value="Prenyltransferase_Like_2"/>
    <property type="match status" value="1"/>
</dbReference>
<comment type="similarity">
    <text evidence="2">Belongs to the terpene cyclase/mutase family.</text>
</comment>
<comment type="caution">
    <text evidence="7">The sequence shown here is derived from an EMBL/GenBank/DDBJ whole genome shotgun (WGS) entry which is preliminary data.</text>
</comment>
<dbReference type="GO" id="GO:0016104">
    <property type="term" value="P:triterpenoid biosynthetic process"/>
    <property type="evidence" value="ECO:0007669"/>
    <property type="project" value="InterPro"/>
</dbReference>
<keyword evidence="4 7" id="KW-0413">Isomerase</keyword>
<evidence type="ECO:0000256" key="1">
    <source>
        <dbReference type="ARBA" id="ARBA00004999"/>
    </source>
</evidence>
<dbReference type="AlphaFoldDB" id="A0A5R9F7I5"/>
<dbReference type="InterPro" id="IPR032696">
    <property type="entry name" value="SQ_cyclase_C"/>
</dbReference>
<name>A0A5R9F7I5_9BACL</name>
<dbReference type="InterPro" id="IPR032697">
    <property type="entry name" value="SQ_cyclase_N"/>
</dbReference>
<dbReference type="EMBL" id="SWLG01000001">
    <property type="protein sequence ID" value="TLS38991.1"/>
    <property type="molecule type" value="Genomic_DNA"/>
</dbReference>
<dbReference type="Pfam" id="PF13249">
    <property type="entry name" value="SQHop_cyclase_N"/>
    <property type="match status" value="1"/>
</dbReference>
<dbReference type="NCBIfam" id="TIGR01507">
    <property type="entry name" value="hopene_cyclase"/>
    <property type="match status" value="1"/>
</dbReference>
<dbReference type="Pfam" id="PF13243">
    <property type="entry name" value="SQHop_cyclase_C"/>
    <property type="match status" value="1"/>
</dbReference>
<dbReference type="RefSeq" id="WP_138122394.1">
    <property type="nucleotide sequence ID" value="NZ_SWLG01000001.1"/>
</dbReference>
<dbReference type="SUPFAM" id="SSF48239">
    <property type="entry name" value="Terpenoid cyclases/Protein prenyltransferases"/>
    <property type="match status" value="2"/>
</dbReference>
<dbReference type="NCBIfam" id="TIGR01787">
    <property type="entry name" value="squalene_cyclas"/>
    <property type="match status" value="1"/>
</dbReference>
<proteinExistence type="inferred from homology"/>
<dbReference type="InterPro" id="IPR018333">
    <property type="entry name" value="Squalene_cyclase"/>
</dbReference>
<dbReference type="Gene3D" id="1.50.10.20">
    <property type="match status" value="2"/>
</dbReference>
<reference evidence="7 8" key="1">
    <citation type="submission" date="2019-04" db="EMBL/GenBank/DDBJ databases">
        <title>Bacillus caeni sp. nov., a bacterium isolated from mangrove sediment.</title>
        <authorList>
            <person name="Huang H."/>
            <person name="Mo K."/>
            <person name="Hu Y."/>
        </authorList>
    </citation>
    <scope>NUCLEOTIDE SEQUENCE [LARGE SCALE GENOMIC DNA]</scope>
    <source>
        <strain evidence="7 8">HB172195</strain>
    </source>
</reference>
<dbReference type="InterPro" id="IPR006400">
    <property type="entry name" value="Hopene-cyclase"/>
</dbReference>
<keyword evidence="3" id="KW-0677">Repeat</keyword>
<dbReference type="Proteomes" id="UP000308230">
    <property type="component" value="Unassembled WGS sequence"/>
</dbReference>
<dbReference type="GO" id="GO:0051007">
    <property type="term" value="F:squalene-hopene cyclase activity"/>
    <property type="evidence" value="ECO:0007669"/>
    <property type="project" value="UniProtKB-EC"/>
</dbReference>